<feature type="transmembrane region" description="Helical" evidence="9">
    <location>
        <begin position="361"/>
        <end position="380"/>
    </location>
</feature>
<feature type="transmembrane region" description="Helical" evidence="9">
    <location>
        <begin position="614"/>
        <end position="634"/>
    </location>
</feature>
<evidence type="ECO:0000256" key="7">
    <source>
        <dbReference type="ARBA" id="ARBA00023170"/>
    </source>
</evidence>
<keyword evidence="3" id="KW-1003">Cell membrane</keyword>
<keyword evidence="6 9" id="KW-0472">Membrane</keyword>
<sequence length="643" mass="72702">MMSTFWILCALTASFSLISAQETGLLMETLNILETKHVVLVVPRSQENTSSLLKSIYSQGMTAEMLLEDNIPPDIDEFSYMCTYRNITKKIRNPDGSCMEKEDEILEFKEYGVGKMRFFHLYDRLPLNRPDVVVLVHGPNIWAMNTAATLICDHIFGSWDTLLLYPTVGAVSGSLLAPHVFLGTRVAVIQDQTIQAFMLDSQGFLKFKTVGYWRQSEAAVSLTEPLLPPLRMLEGVNLTAITYENHNLISGRYIHKTGETLGGTLGKMAEVVMWSLKANLYMVWTPPILQRADNCSWIGPFGNMERWENDLDIGPVPLNRERTSAGDFTTFIYLAPAHYIIRFPKPVTDILLVVKIYTPEVWATIVASVFVVALAFWLMWEPPVGLPTTRSRKHATALAFRAIVYQGYDHKPKSNSGMLFGGIFYLTVVVIDYTYNGLMTAVLSTPRFEVMPEKIEDFLTLGFQVWIQKDFSKYHEMKGSPSPVIQQLFREAEIDPRDDLIPPPEVVQRSLEEKITIMGIWPEGALNAYIDYDSKIYGNRGVCMLQKVKEPLHSDVRAWVIPKNSPLLEIINNRMRWMVDTGLMWKYYLEAEEPQCLPPPSKPPGPQPFSIKQLGAAFIILMSGCTAAMLSFIVEHLLGCINA</sequence>
<comment type="caution">
    <text evidence="12">The sequence shown here is derived from an EMBL/GenBank/DDBJ whole genome shotgun (WGS) entry which is preliminary data.</text>
</comment>
<comment type="subcellular location">
    <subcellularLocation>
        <location evidence="1">Cell membrane</location>
        <topology evidence="1">Multi-pass membrane protein</topology>
    </subcellularLocation>
</comment>
<keyword evidence="10" id="KW-0732">Signal</keyword>
<dbReference type="InterPro" id="IPR052192">
    <property type="entry name" value="Insect_Ionotropic_Sensory_Rcpt"/>
</dbReference>
<keyword evidence="7" id="KW-0675">Receptor</keyword>
<name>A0AAV2QA08_MEGNR</name>
<dbReference type="GO" id="GO:0005886">
    <property type="term" value="C:plasma membrane"/>
    <property type="evidence" value="ECO:0007669"/>
    <property type="project" value="UniProtKB-SubCell"/>
</dbReference>
<dbReference type="Gene3D" id="1.10.287.70">
    <property type="match status" value="1"/>
</dbReference>
<evidence type="ECO:0000259" key="11">
    <source>
        <dbReference type="Pfam" id="PF00060"/>
    </source>
</evidence>
<evidence type="ECO:0000256" key="5">
    <source>
        <dbReference type="ARBA" id="ARBA00022989"/>
    </source>
</evidence>
<feature type="domain" description="Ionotropic glutamate receptor C-terminal" evidence="11">
    <location>
        <begin position="359"/>
        <end position="625"/>
    </location>
</feature>
<evidence type="ECO:0000313" key="12">
    <source>
        <dbReference type="EMBL" id="CAL4073816.1"/>
    </source>
</evidence>
<organism evidence="12 13">
    <name type="scientific">Meganyctiphanes norvegica</name>
    <name type="common">Northern krill</name>
    <name type="synonym">Thysanopoda norvegica</name>
    <dbReference type="NCBI Taxonomy" id="48144"/>
    <lineage>
        <taxon>Eukaryota</taxon>
        <taxon>Metazoa</taxon>
        <taxon>Ecdysozoa</taxon>
        <taxon>Arthropoda</taxon>
        <taxon>Crustacea</taxon>
        <taxon>Multicrustacea</taxon>
        <taxon>Malacostraca</taxon>
        <taxon>Eumalacostraca</taxon>
        <taxon>Eucarida</taxon>
        <taxon>Euphausiacea</taxon>
        <taxon>Euphausiidae</taxon>
        <taxon>Meganyctiphanes</taxon>
    </lineage>
</organism>
<evidence type="ECO:0000256" key="9">
    <source>
        <dbReference type="SAM" id="Phobius"/>
    </source>
</evidence>
<keyword evidence="4 9" id="KW-0812">Transmembrane</keyword>
<keyword evidence="13" id="KW-1185">Reference proteome</keyword>
<keyword evidence="8" id="KW-0325">Glycoprotein</keyword>
<proteinExistence type="inferred from homology"/>
<dbReference type="SUPFAM" id="SSF53850">
    <property type="entry name" value="Periplasmic binding protein-like II"/>
    <property type="match status" value="1"/>
</dbReference>
<feature type="signal peptide" evidence="10">
    <location>
        <begin position="1"/>
        <end position="20"/>
    </location>
</feature>
<dbReference type="Pfam" id="PF00060">
    <property type="entry name" value="Lig_chan"/>
    <property type="match status" value="1"/>
</dbReference>
<evidence type="ECO:0000313" key="13">
    <source>
        <dbReference type="Proteomes" id="UP001497623"/>
    </source>
</evidence>
<reference evidence="12 13" key="1">
    <citation type="submission" date="2024-05" db="EMBL/GenBank/DDBJ databases">
        <authorList>
            <person name="Wallberg A."/>
        </authorList>
    </citation>
    <scope>NUCLEOTIDE SEQUENCE [LARGE SCALE GENOMIC DNA]</scope>
</reference>
<dbReference type="AlphaFoldDB" id="A0AAV2QA08"/>
<accession>A0AAV2QA08</accession>
<evidence type="ECO:0000256" key="4">
    <source>
        <dbReference type="ARBA" id="ARBA00022692"/>
    </source>
</evidence>
<comment type="similarity">
    <text evidence="2">Belongs to the glutamate-gated ion channel (TC 1.A.10.1) family.</text>
</comment>
<evidence type="ECO:0000256" key="10">
    <source>
        <dbReference type="SAM" id="SignalP"/>
    </source>
</evidence>
<dbReference type="PANTHER" id="PTHR42643:SF24">
    <property type="entry name" value="IONOTROPIC RECEPTOR 60A"/>
    <property type="match status" value="1"/>
</dbReference>
<keyword evidence="5 9" id="KW-1133">Transmembrane helix</keyword>
<dbReference type="GO" id="GO:0015276">
    <property type="term" value="F:ligand-gated monoatomic ion channel activity"/>
    <property type="evidence" value="ECO:0007669"/>
    <property type="project" value="InterPro"/>
</dbReference>
<protein>
    <recommendedName>
        <fullName evidence="11">Ionotropic glutamate receptor C-terminal domain-containing protein</fullName>
    </recommendedName>
</protein>
<dbReference type="Proteomes" id="UP001497623">
    <property type="component" value="Unassembled WGS sequence"/>
</dbReference>
<gene>
    <name evidence="12" type="ORF">MNOR_LOCUS9303</name>
</gene>
<dbReference type="GO" id="GO:0050906">
    <property type="term" value="P:detection of stimulus involved in sensory perception"/>
    <property type="evidence" value="ECO:0007669"/>
    <property type="project" value="UniProtKB-ARBA"/>
</dbReference>
<evidence type="ECO:0000256" key="1">
    <source>
        <dbReference type="ARBA" id="ARBA00004651"/>
    </source>
</evidence>
<evidence type="ECO:0000256" key="3">
    <source>
        <dbReference type="ARBA" id="ARBA00022475"/>
    </source>
</evidence>
<dbReference type="PANTHER" id="PTHR42643">
    <property type="entry name" value="IONOTROPIC RECEPTOR 20A-RELATED"/>
    <property type="match status" value="1"/>
</dbReference>
<evidence type="ECO:0000256" key="6">
    <source>
        <dbReference type="ARBA" id="ARBA00023136"/>
    </source>
</evidence>
<evidence type="ECO:0000256" key="8">
    <source>
        <dbReference type="ARBA" id="ARBA00023180"/>
    </source>
</evidence>
<feature type="chain" id="PRO_5043774596" description="Ionotropic glutamate receptor C-terminal domain-containing protein" evidence="10">
    <location>
        <begin position="21"/>
        <end position="643"/>
    </location>
</feature>
<dbReference type="EMBL" id="CAXKWB010004479">
    <property type="protein sequence ID" value="CAL4073816.1"/>
    <property type="molecule type" value="Genomic_DNA"/>
</dbReference>
<dbReference type="InterPro" id="IPR001320">
    <property type="entry name" value="Iontro_rcpt_C"/>
</dbReference>
<evidence type="ECO:0000256" key="2">
    <source>
        <dbReference type="ARBA" id="ARBA00008685"/>
    </source>
</evidence>